<evidence type="ECO:0000256" key="1">
    <source>
        <dbReference type="SAM" id="SignalP"/>
    </source>
</evidence>
<dbReference type="PANTHER" id="PTHR36302">
    <property type="entry name" value="BLR7088 PROTEIN"/>
    <property type="match status" value="1"/>
</dbReference>
<organism evidence="2 3">
    <name type="scientific">Streptomyces zagrosensis</name>
    <dbReference type="NCBI Taxonomy" id="1042984"/>
    <lineage>
        <taxon>Bacteria</taxon>
        <taxon>Bacillati</taxon>
        <taxon>Actinomycetota</taxon>
        <taxon>Actinomycetes</taxon>
        <taxon>Kitasatosporales</taxon>
        <taxon>Streptomycetaceae</taxon>
        <taxon>Streptomyces</taxon>
    </lineage>
</organism>
<dbReference type="EMBL" id="JACHJL010000002">
    <property type="protein sequence ID" value="MBB5934243.1"/>
    <property type="molecule type" value="Genomic_DNA"/>
</dbReference>
<reference evidence="2 3" key="1">
    <citation type="submission" date="2020-08" db="EMBL/GenBank/DDBJ databases">
        <title>Genomic Encyclopedia of Type Strains, Phase III (KMG-III): the genomes of soil and plant-associated and newly described type strains.</title>
        <authorList>
            <person name="Whitman W."/>
        </authorList>
    </citation>
    <scope>NUCLEOTIDE SEQUENCE [LARGE SCALE GENOMIC DNA]</scope>
    <source>
        <strain evidence="2 3">CECT 8305</strain>
    </source>
</reference>
<dbReference type="Proteomes" id="UP000588098">
    <property type="component" value="Unassembled WGS sequence"/>
</dbReference>
<feature type="chain" id="PRO_5038581181" description="Copper chaperone PCu(A)C" evidence="1">
    <location>
        <begin position="23"/>
        <end position="158"/>
    </location>
</feature>
<dbReference type="PANTHER" id="PTHR36302:SF1">
    <property type="entry name" value="COPPER CHAPERONE PCU(A)C"/>
    <property type="match status" value="1"/>
</dbReference>
<evidence type="ECO:0008006" key="4">
    <source>
        <dbReference type="Google" id="ProtNLM"/>
    </source>
</evidence>
<accession>A0A7W9Q6V2</accession>
<feature type="signal peptide" evidence="1">
    <location>
        <begin position="1"/>
        <end position="22"/>
    </location>
</feature>
<protein>
    <recommendedName>
        <fullName evidence="4">Copper chaperone PCu(A)C</fullName>
    </recommendedName>
</protein>
<comment type="caution">
    <text evidence="2">The sequence shown here is derived from an EMBL/GenBank/DDBJ whole genome shotgun (WGS) entry which is preliminary data.</text>
</comment>
<dbReference type="Gene3D" id="2.60.40.1890">
    <property type="entry name" value="PCu(A)C copper chaperone"/>
    <property type="match status" value="1"/>
</dbReference>
<name>A0A7W9Q6V2_9ACTN</name>
<dbReference type="InterPro" id="IPR058248">
    <property type="entry name" value="Lxx211020-like"/>
</dbReference>
<dbReference type="SUPFAM" id="SSF110087">
    <property type="entry name" value="DR1885-like metal-binding protein"/>
    <property type="match status" value="1"/>
</dbReference>
<evidence type="ECO:0000313" key="2">
    <source>
        <dbReference type="EMBL" id="MBB5934243.1"/>
    </source>
</evidence>
<keyword evidence="3" id="KW-1185">Reference proteome</keyword>
<dbReference type="InterPro" id="IPR007410">
    <property type="entry name" value="LpqE-like"/>
</dbReference>
<dbReference type="Pfam" id="PF04314">
    <property type="entry name" value="PCuAC"/>
    <property type="match status" value="1"/>
</dbReference>
<dbReference type="AlphaFoldDB" id="A0A7W9Q6V2"/>
<evidence type="ECO:0000313" key="3">
    <source>
        <dbReference type="Proteomes" id="UP000588098"/>
    </source>
</evidence>
<gene>
    <name evidence="2" type="ORF">FHS42_001269</name>
</gene>
<proteinExistence type="predicted"/>
<dbReference type="InterPro" id="IPR036182">
    <property type="entry name" value="PCuAC_sf"/>
</dbReference>
<keyword evidence="1" id="KW-0732">Signal</keyword>
<dbReference type="PROSITE" id="PS51257">
    <property type="entry name" value="PROKAR_LIPOPROTEIN"/>
    <property type="match status" value="1"/>
</dbReference>
<sequence>MSKTTVAAAVSLALGLTGVLLTACGSDGDSNGGAAGAPELAVDGAYLPRPPTPDMAAGYLSVRNSGSGGDKLTSVTTALSDDVTMHTTEGNAMRKVTEFEVPADGELDLARGGNHLMLAKLTRQPKVGETVTLTLHFATSQPIEVKVPVKPTSYRPED</sequence>